<evidence type="ECO:0000256" key="5">
    <source>
        <dbReference type="ARBA" id="ARBA00022741"/>
    </source>
</evidence>
<keyword evidence="7" id="KW-0067">ATP-binding</keyword>
<dbReference type="GO" id="GO:0046983">
    <property type="term" value="F:protein dimerization activity"/>
    <property type="evidence" value="ECO:0007669"/>
    <property type="project" value="InterPro"/>
</dbReference>
<keyword evidence="6 11" id="KW-0418">Kinase</keyword>
<dbReference type="AlphaFoldDB" id="F5YK69"/>
<dbReference type="SUPFAM" id="SSF55874">
    <property type="entry name" value="ATPase domain of HSP90 chaperone/DNA topoisomerase II/histidine kinase"/>
    <property type="match status" value="1"/>
</dbReference>
<protein>
    <recommendedName>
        <fullName evidence="2">histidine kinase</fullName>
        <ecNumber evidence="2">2.7.13.3</ecNumber>
    </recommendedName>
</protein>
<evidence type="ECO:0000256" key="2">
    <source>
        <dbReference type="ARBA" id="ARBA00012438"/>
    </source>
</evidence>
<evidence type="ECO:0000256" key="6">
    <source>
        <dbReference type="ARBA" id="ARBA00022777"/>
    </source>
</evidence>
<sequence length="428" mass="47560">MAGADMEALTWEPDYYKNQLERSWQELAMLSHLAEMVSLGGDSKETNSIVLKKVVDLMKGNFGYIYLVDKGERTISLASEYFPHAKPLPESATNVVLDEKINRPVHQVILTGKGMIIDNIWEDHALMESLAAYADTIKQFGSSVLAPLRMVNKNIGVICVSAPKERMFHREDILMLEAVGCILGVALYNTGLIDDLRRSKEHLSGALRSLDHIRETERKRVSRELHDGAGQALTSMLLQLKALQEESDVEVIHDRINGLRFLTSNTLEEIRSLTSSLRISNLVKDGLPAALRKMIKEFSRISGINILFEVSENIFPLPEEIDSIAYRIVQEGITNIIRHSKASFAAVKLYYLHIATEFPAQKEVGLEICDNGVGFTLEENKVKGSGIIGIEERVGAINGSFALMPMEKGGTKLSIRLPVQDGQEQGDG</sequence>
<dbReference type="GO" id="GO:0005524">
    <property type="term" value="F:ATP binding"/>
    <property type="evidence" value="ECO:0007669"/>
    <property type="project" value="UniProtKB-KW"/>
</dbReference>
<keyword evidence="8" id="KW-0902">Two-component regulatory system</keyword>
<dbReference type="InterPro" id="IPR029016">
    <property type="entry name" value="GAF-like_dom_sf"/>
</dbReference>
<dbReference type="EMBL" id="CP001843">
    <property type="protein sequence ID" value="AEF84218.1"/>
    <property type="molecule type" value="Genomic_DNA"/>
</dbReference>
<evidence type="ECO:0000259" key="9">
    <source>
        <dbReference type="Pfam" id="PF07730"/>
    </source>
</evidence>
<dbReference type="Pfam" id="PF13185">
    <property type="entry name" value="GAF_2"/>
    <property type="match status" value="1"/>
</dbReference>
<dbReference type="Gene3D" id="3.30.450.40">
    <property type="match status" value="1"/>
</dbReference>
<dbReference type="eggNOG" id="COG4585">
    <property type="taxonomic scope" value="Bacteria"/>
</dbReference>
<keyword evidence="12" id="KW-1185">Reference proteome</keyword>
<proteinExistence type="predicted"/>
<evidence type="ECO:0000313" key="12">
    <source>
        <dbReference type="Proteomes" id="UP000009223"/>
    </source>
</evidence>
<dbReference type="HOGENOM" id="CLU_640825_0_0_12"/>
<keyword evidence="5" id="KW-0547">Nucleotide-binding</keyword>
<accession>F5YK69</accession>
<dbReference type="InterPro" id="IPR003018">
    <property type="entry name" value="GAF"/>
</dbReference>
<dbReference type="InterPro" id="IPR050482">
    <property type="entry name" value="Sensor_HK_TwoCompSys"/>
</dbReference>
<dbReference type="GO" id="GO:0000155">
    <property type="term" value="F:phosphorelay sensor kinase activity"/>
    <property type="evidence" value="ECO:0007669"/>
    <property type="project" value="InterPro"/>
</dbReference>
<keyword evidence="4" id="KW-0808">Transferase</keyword>
<evidence type="ECO:0000256" key="8">
    <source>
        <dbReference type="ARBA" id="ARBA00023012"/>
    </source>
</evidence>
<evidence type="ECO:0000256" key="4">
    <source>
        <dbReference type="ARBA" id="ARBA00022679"/>
    </source>
</evidence>
<feature type="domain" description="Signal transduction histidine kinase subgroup 3 dimerisation and phosphoacceptor" evidence="9">
    <location>
        <begin position="217"/>
        <end position="278"/>
    </location>
</feature>
<dbReference type="Pfam" id="PF07730">
    <property type="entry name" value="HisKA_3"/>
    <property type="match status" value="1"/>
</dbReference>
<dbReference type="PANTHER" id="PTHR24421">
    <property type="entry name" value="NITRATE/NITRITE SENSOR PROTEIN NARX-RELATED"/>
    <property type="match status" value="1"/>
</dbReference>
<gene>
    <name evidence="11" type="ordered locus">TREPR_3348</name>
</gene>
<dbReference type="PANTHER" id="PTHR24421:SF10">
    <property type="entry name" value="NITRATE_NITRITE SENSOR PROTEIN NARQ"/>
    <property type="match status" value="1"/>
</dbReference>
<dbReference type="Gene3D" id="1.20.5.1930">
    <property type="match status" value="1"/>
</dbReference>
<dbReference type="EC" id="2.7.13.3" evidence="2"/>
<dbReference type="Proteomes" id="UP000009223">
    <property type="component" value="Chromosome"/>
</dbReference>
<keyword evidence="3" id="KW-0597">Phosphoprotein</keyword>
<name>F5YK69_TREPZ</name>
<evidence type="ECO:0000256" key="1">
    <source>
        <dbReference type="ARBA" id="ARBA00000085"/>
    </source>
</evidence>
<evidence type="ECO:0000256" key="7">
    <source>
        <dbReference type="ARBA" id="ARBA00022840"/>
    </source>
</evidence>
<reference evidence="12" key="1">
    <citation type="submission" date="2009-12" db="EMBL/GenBank/DDBJ databases">
        <title>Complete sequence of Treponema primitia strain ZAS-2.</title>
        <authorList>
            <person name="Tetu S.G."/>
            <person name="Matson E."/>
            <person name="Ren Q."/>
            <person name="Seshadri R."/>
            <person name="Elbourne L."/>
            <person name="Hassan K.A."/>
            <person name="Durkin A."/>
            <person name="Radune D."/>
            <person name="Mohamoud Y."/>
            <person name="Shay R."/>
            <person name="Jin S."/>
            <person name="Zhang X."/>
            <person name="Lucey K."/>
            <person name="Ballor N.R."/>
            <person name="Ottesen E."/>
            <person name="Rosenthal R."/>
            <person name="Allen A."/>
            <person name="Leadbetter J.R."/>
            <person name="Paulsen I.T."/>
        </authorList>
    </citation>
    <scope>NUCLEOTIDE SEQUENCE [LARGE SCALE GENOMIC DNA]</scope>
    <source>
        <strain evidence="12">ATCC BAA-887 / DSM 12427 / ZAS-2</strain>
    </source>
</reference>
<dbReference type="InterPro" id="IPR011712">
    <property type="entry name" value="Sig_transdc_His_kin_sub3_dim/P"/>
</dbReference>
<dbReference type="InterPro" id="IPR036890">
    <property type="entry name" value="HATPase_C_sf"/>
</dbReference>
<evidence type="ECO:0000259" key="10">
    <source>
        <dbReference type="Pfam" id="PF13185"/>
    </source>
</evidence>
<dbReference type="STRING" id="545694.TREPR_3348"/>
<feature type="domain" description="GAF" evidence="10">
    <location>
        <begin position="44"/>
        <end position="187"/>
    </location>
</feature>
<dbReference type="CDD" id="cd16917">
    <property type="entry name" value="HATPase_UhpB-NarQ-NarX-like"/>
    <property type="match status" value="1"/>
</dbReference>
<evidence type="ECO:0000256" key="3">
    <source>
        <dbReference type="ARBA" id="ARBA00022553"/>
    </source>
</evidence>
<dbReference type="KEGG" id="tpi:TREPR_3348"/>
<evidence type="ECO:0000313" key="11">
    <source>
        <dbReference type="EMBL" id="AEF84218.1"/>
    </source>
</evidence>
<dbReference type="GO" id="GO:0016020">
    <property type="term" value="C:membrane"/>
    <property type="evidence" value="ECO:0007669"/>
    <property type="project" value="InterPro"/>
</dbReference>
<reference evidence="11 12" key="2">
    <citation type="journal article" date="2011" name="ISME J.">
        <title>RNA-seq reveals cooperative metabolic interactions between two termite-gut spirochete species in co-culture.</title>
        <authorList>
            <person name="Rosenthal A.Z."/>
            <person name="Matson E.G."/>
            <person name="Eldar A."/>
            <person name="Leadbetter J.R."/>
        </authorList>
    </citation>
    <scope>NUCLEOTIDE SEQUENCE [LARGE SCALE GENOMIC DNA]</scope>
    <source>
        <strain evidence="12">ATCC BAA-887 / DSM 12427 / ZAS-2</strain>
    </source>
</reference>
<comment type="catalytic activity">
    <reaction evidence="1">
        <text>ATP + protein L-histidine = ADP + protein N-phospho-L-histidine.</text>
        <dbReference type="EC" id="2.7.13.3"/>
    </reaction>
</comment>
<organism evidence="11 12">
    <name type="scientific">Treponema primitia (strain ATCC BAA-887 / DSM 12427 / ZAS-2)</name>
    <dbReference type="NCBI Taxonomy" id="545694"/>
    <lineage>
        <taxon>Bacteria</taxon>
        <taxon>Pseudomonadati</taxon>
        <taxon>Spirochaetota</taxon>
        <taxon>Spirochaetia</taxon>
        <taxon>Spirochaetales</taxon>
        <taxon>Treponemataceae</taxon>
        <taxon>Treponema</taxon>
    </lineage>
</organism>
<dbReference type="Gene3D" id="3.30.565.10">
    <property type="entry name" value="Histidine kinase-like ATPase, C-terminal domain"/>
    <property type="match status" value="1"/>
</dbReference>
<dbReference type="SUPFAM" id="SSF55781">
    <property type="entry name" value="GAF domain-like"/>
    <property type="match status" value="1"/>
</dbReference>